<feature type="transmembrane region" description="Helical" evidence="1">
    <location>
        <begin position="219"/>
        <end position="239"/>
    </location>
</feature>
<dbReference type="Gene3D" id="3.90.1140.10">
    <property type="entry name" value="Cyclic phosphodiesterase"/>
    <property type="match status" value="1"/>
</dbReference>
<dbReference type="PANTHER" id="PTHR28141:SF1">
    <property type="entry name" value="2',3'-CYCLIC-NUCLEOTIDE 3'-PHOSPHODIESTERASE"/>
    <property type="match status" value="1"/>
</dbReference>
<feature type="transmembrane region" description="Helical" evidence="1">
    <location>
        <begin position="273"/>
        <end position="293"/>
    </location>
</feature>
<evidence type="ECO:0000313" key="3">
    <source>
        <dbReference type="Proteomes" id="UP000008141"/>
    </source>
</evidence>
<evidence type="ECO:0000313" key="2">
    <source>
        <dbReference type="EMBL" id="EFN53969.1"/>
    </source>
</evidence>
<gene>
    <name evidence="2" type="ORF">CHLNCDRAFT_135910</name>
</gene>
<dbReference type="eggNOG" id="ENOG502QPX1">
    <property type="taxonomic scope" value="Eukaryota"/>
</dbReference>
<dbReference type="Proteomes" id="UP000008141">
    <property type="component" value="Unassembled WGS sequence"/>
</dbReference>
<dbReference type="GO" id="GO:0009187">
    <property type="term" value="P:cyclic nucleotide metabolic process"/>
    <property type="evidence" value="ECO:0007669"/>
    <property type="project" value="TreeGrafter"/>
</dbReference>
<dbReference type="InterPro" id="IPR012386">
    <property type="entry name" value="Cyclic-nucl_3Pdiesterase"/>
</dbReference>
<sequence>MAGAVKSYSLWVMPRGPVADKLHGEIRSLSARVPGAPPFLPHVTLLGGIHTTEADPYRISFARAACGAIFHQCVYLLCETQPDTMQARAAGAAARAAFGQDPAAAYMPHLSLLYSDISELERQGIAAEAQQRLLEGQGGQGALLQGEERGFDVASVTVWETEEIDRTLVSWRQLADPPIERLWGVQPSLYLDLLTICIASVSQVVLVHRHWRMEAGSGLAVFLVPDVLWTSLVLATYLLDAGMGSALALAKTPAPGWGGVARDLLRLGNGSRAMFLLLISVFMPLPPTAAVVVHAASTLLTCNTSGYCRTVLLSHPLSHARQVTLHQSKPALRS</sequence>
<dbReference type="GO" id="GO:0004113">
    <property type="term" value="F:2',3'-cyclic-nucleotide 3'-phosphodiesterase activity"/>
    <property type="evidence" value="ECO:0007669"/>
    <property type="project" value="TreeGrafter"/>
</dbReference>
<evidence type="ECO:0000256" key="1">
    <source>
        <dbReference type="SAM" id="Phobius"/>
    </source>
</evidence>
<dbReference type="STRING" id="554065.E1ZJC3"/>
<keyword evidence="1" id="KW-0472">Membrane</keyword>
<dbReference type="InterPro" id="IPR009097">
    <property type="entry name" value="Cyclic_Pdiesterase"/>
</dbReference>
<dbReference type="FunCoup" id="E1ZJC3">
    <property type="interactions" value="10"/>
</dbReference>
<dbReference type="OrthoDB" id="514292at2759"/>
<name>E1ZJC3_CHLVA</name>
<dbReference type="PANTHER" id="PTHR28141">
    <property type="entry name" value="2',3'-CYCLIC-NUCLEOTIDE 3'-PHOSPHODIESTERASE"/>
    <property type="match status" value="1"/>
</dbReference>
<dbReference type="KEGG" id="cvr:CHLNCDRAFT_135910"/>
<organism evidence="3">
    <name type="scientific">Chlorella variabilis</name>
    <name type="common">Green alga</name>
    <dbReference type="NCBI Taxonomy" id="554065"/>
    <lineage>
        <taxon>Eukaryota</taxon>
        <taxon>Viridiplantae</taxon>
        <taxon>Chlorophyta</taxon>
        <taxon>core chlorophytes</taxon>
        <taxon>Trebouxiophyceae</taxon>
        <taxon>Chlorellales</taxon>
        <taxon>Chlorellaceae</taxon>
        <taxon>Chlorella clade</taxon>
        <taxon>Chlorella</taxon>
    </lineage>
</organism>
<dbReference type="InParanoid" id="E1ZJC3"/>
<protein>
    <submittedName>
        <fullName evidence="2">Uncharacterized protein</fullName>
    </submittedName>
</protein>
<dbReference type="SUPFAM" id="SSF55144">
    <property type="entry name" value="LigT-like"/>
    <property type="match status" value="1"/>
</dbReference>
<dbReference type="GeneID" id="17353362"/>
<keyword evidence="1" id="KW-0812">Transmembrane</keyword>
<accession>E1ZJC3</accession>
<reference evidence="2 3" key="1">
    <citation type="journal article" date="2010" name="Plant Cell">
        <title>The Chlorella variabilis NC64A genome reveals adaptation to photosymbiosis, coevolution with viruses, and cryptic sex.</title>
        <authorList>
            <person name="Blanc G."/>
            <person name="Duncan G."/>
            <person name="Agarkova I."/>
            <person name="Borodovsky M."/>
            <person name="Gurnon J."/>
            <person name="Kuo A."/>
            <person name="Lindquist E."/>
            <person name="Lucas S."/>
            <person name="Pangilinan J."/>
            <person name="Polle J."/>
            <person name="Salamov A."/>
            <person name="Terry A."/>
            <person name="Yamada T."/>
            <person name="Dunigan D.D."/>
            <person name="Grigoriev I.V."/>
            <person name="Claverie J.M."/>
            <person name="Van Etten J.L."/>
        </authorList>
    </citation>
    <scope>NUCLEOTIDE SEQUENCE [LARGE SCALE GENOMIC DNA]</scope>
    <source>
        <strain evidence="2 3">NC64A</strain>
    </source>
</reference>
<keyword evidence="1" id="KW-1133">Transmembrane helix</keyword>
<keyword evidence="3" id="KW-1185">Reference proteome</keyword>
<proteinExistence type="predicted"/>
<dbReference type="EMBL" id="GL433849">
    <property type="protein sequence ID" value="EFN53969.1"/>
    <property type="molecule type" value="Genomic_DNA"/>
</dbReference>
<dbReference type="Pfam" id="PF07823">
    <property type="entry name" value="CPDase"/>
    <property type="match status" value="1"/>
</dbReference>
<dbReference type="RefSeq" id="XP_005846071.1">
    <property type="nucleotide sequence ID" value="XM_005846009.1"/>
</dbReference>
<dbReference type="AlphaFoldDB" id="E1ZJC3"/>